<evidence type="ECO:0000313" key="2">
    <source>
        <dbReference type="Proteomes" id="UP001386437"/>
    </source>
</evidence>
<accession>A0ABU8J4J8</accession>
<dbReference type="Proteomes" id="UP001386437">
    <property type="component" value="Unassembled WGS sequence"/>
</dbReference>
<sequence length="160" mass="17732">MNRHVELDGEARARMLAFLVLARLAARSRKGIWLGAEQKVESARIWLEAQRFRCGRLDGVRLSRACVAIAAKLARARPPLDAAVLTALFSDGWRVDYAHPWTRHILGCCTPHVAAHSLRYAIAASGTNNGQYGAREKHAQALLNESRSRKTKQPPPFRGG</sequence>
<protein>
    <recommendedName>
        <fullName evidence="3">Integrase</fullName>
    </recommendedName>
</protein>
<reference evidence="1 2" key="1">
    <citation type="journal article" date="2022" name="Arch. Microbiol.">
        <title>Paraburkholderia bengalensis sp. nov. isolated from roots of Oryza sativa, IR64.</title>
        <authorList>
            <person name="Nag P."/>
            <person name="Mondal N."/>
            <person name="Sarkar J."/>
            <person name="Das S."/>
        </authorList>
    </citation>
    <scope>NUCLEOTIDE SEQUENCE [LARGE SCALE GENOMIC DNA]</scope>
    <source>
        <strain evidence="1 2">IR64_4_BI</strain>
    </source>
</reference>
<evidence type="ECO:0008006" key="3">
    <source>
        <dbReference type="Google" id="ProtNLM"/>
    </source>
</evidence>
<keyword evidence="2" id="KW-1185">Reference proteome</keyword>
<dbReference type="EMBL" id="JACFYJ010000141">
    <property type="protein sequence ID" value="MEI6002905.1"/>
    <property type="molecule type" value="Genomic_DNA"/>
</dbReference>
<organism evidence="1 2">
    <name type="scientific">Paraburkholderia bengalensis</name>
    <dbReference type="NCBI Taxonomy" id="2747562"/>
    <lineage>
        <taxon>Bacteria</taxon>
        <taxon>Pseudomonadati</taxon>
        <taxon>Pseudomonadota</taxon>
        <taxon>Betaproteobacteria</taxon>
        <taxon>Burkholderiales</taxon>
        <taxon>Burkholderiaceae</taxon>
        <taxon>Paraburkholderia</taxon>
    </lineage>
</organism>
<name>A0ABU8J4J8_9BURK</name>
<evidence type="ECO:0000313" key="1">
    <source>
        <dbReference type="EMBL" id="MEI6002905.1"/>
    </source>
</evidence>
<comment type="caution">
    <text evidence="1">The sequence shown here is derived from an EMBL/GenBank/DDBJ whole genome shotgun (WGS) entry which is preliminary data.</text>
</comment>
<gene>
    <name evidence="1" type="ORF">H3V53_39230</name>
</gene>
<dbReference type="RefSeq" id="WP_336602486.1">
    <property type="nucleotide sequence ID" value="NZ_JACFYJ010000141.1"/>
</dbReference>
<proteinExistence type="predicted"/>